<feature type="region of interest" description="Disordered" evidence="1">
    <location>
        <begin position="110"/>
        <end position="129"/>
    </location>
</feature>
<dbReference type="Proteomes" id="UP000245942">
    <property type="component" value="Unassembled WGS sequence"/>
</dbReference>
<dbReference type="PANTHER" id="PTHR31987">
    <property type="entry name" value="GLUTAMINASE A-RELATED"/>
    <property type="match status" value="1"/>
</dbReference>
<name>A0A316UCF1_9BASI</name>
<evidence type="ECO:0000259" key="3">
    <source>
        <dbReference type="Pfam" id="PF17168"/>
    </source>
</evidence>
<reference evidence="4 5" key="1">
    <citation type="journal article" date="2018" name="Mol. Biol. Evol.">
        <title>Broad Genomic Sampling Reveals a Smut Pathogenic Ancestry of the Fungal Clade Ustilaginomycotina.</title>
        <authorList>
            <person name="Kijpornyongpan T."/>
            <person name="Mondo S.J."/>
            <person name="Barry K."/>
            <person name="Sandor L."/>
            <person name="Lee J."/>
            <person name="Lipzen A."/>
            <person name="Pangilinan J."/>
            <person name="LaButti K."/>
            <person name="Hainaut M."/>
            <person name="Henrissat B."/>
            <person name="Grigoriev I.V."/>
            <person name="Spatafora J.W."/>
            <person name="Aime M.C."/>
        </authorList>
    </citation>
    <scope>NUCLEOTIDE SEQUENCE [LARGE SCALE GENOMIC DNA]</scope>
    <source>
        <strain evidence="4 5">MCA 4718</strain>
    </source>
</reference>
<dbReference type="STRING" id="1684307.A0A316UCF1"/>
<proteinExistence type="predicted"/>
<feature type="region of interest" description="Disordered" evidence="1">
    <location>
        <begin position="1"/>
        <end position="25"/>
    </location>
</feature>
<evidence type="ECO:0000259" key="2">
    <source>
        <dbReference type="Pfam" id="PF16335"/>
    </source>
</evidence>
<accession>A0A316UCF1</accession>
<protein>
    <submittedName>
        <fullName evidence="4">DUF1793-domain-containing protein</fullName>
    </submittedName>
</protein>
<dbReference type="PANTHER" id="PTHR31987:SF1">
    <property type="entry name" value="GLUTAMINASE A"/>
    <property type="match status" value="1"/>
</dbReference>
<sequence length="900" mass="100231">MVFKQLADLTRPESEKRYPNQPFGSVEVSSEDLGYQVQGVDWKITKVQNAGGDPADVVGEAESKASAPDVHAVPGLAPIFKNGKTVAEADVSGDLTALREQVLLQSKIASASHGSKRKESGSTFSPMKPPSYPLAVKSPYLNDWAPAGRNPAATPPNRVGNDGYLAGKASAFWTSQYGADGDYRLGWNGFIRVDNVTYQWMGDAFGTTVRDGEDAEQLSVEYTSTKTIYKFKAGGVHFNATFMTPIWPHDFVRQSIPMSYLHFAYDSSTAKGKSVQAYVDIDERWVTAHVQEFDRYPYYQEFKDLKGIQRWYIQRRNPEVYKEWRQRAEWGSVTWAARDRPALLARNNNNINVQNEFITTGVISPHRDYVGGPQNAFAYSVDFDAKHGGNDVIFAIGHLRTPYVNYVKAVPGSKGKKSYQQDRYGLWAANFSSFDEVVTFFLDDFENALEHCTKLDKKIASESKAVVGGGKAGDEYAAITSLSVRQAMAGIEFTVSKNKHGEYDTSDLLIFLKEISSNGDMSTVDVFFPQFPILTYLNPELLKLVMLPIFEYTESGLYPNKWCVHDLGTYPNAWGYNDGDDEPMQVEESGNMVIMALHYAQLVEKSKAVSFLKKHYRIMAQWTDFLIQDSLIPASQLSTDDFAGVLANQTNLAIKGIAGIAAMGEIAHMVGRTTNATYYRDVAEKYVDKWFKLALSKDGSHMKLAYQDDKSWGTLYNLFADKLLDLRLVPKKVYDVQDKWYPTVEQEWGIPLDSRHNWTKSDWQMFSSATSASNSTRDLFISGLYSFYANGLTDGPMTDLYETTTGDFPKQPFDPLIYFEARPVVGGHFMHLAMQAADDARAKSGSEGPKAGAGRGVAQIKQEPFAKAEDEGEGEGSQGLPSPMPASRGRQRPFAVGRGK</sequence>
<dbReference type="GeneID" id="37011899"/>
<dbReference type="InterPro" id="IPR052743">
    <property type="entry name" value="Glutaminase_GtaA"/>
</dbReference>
<feature type="domain" description="Glutaminase A N-terminal" evidence="3">
    <location>
        <begin position="225"/>
        <end position="461"/>
    </location>
</feature>
<gene>
    <name evidence="4" type="ORF">BCV69DRAFT_245649</name>
</gene>
<evidence type="ECO:0000313" key="4">
    <source>
        <dbReference type="EMBL" id="PWN22859.1"/>
    </source>
</evidence>
<organism evidence="4 5">
    <name type="scientific">Pseudomicrostroma glucosiphilum</name>
    <dbReference type="NCBI Taxonomy" id="1684307"/>
    <lineage>
        <taxon>Eukaryota</taxon>
        <taxon>Fungi</taxon>
        <taxon>Dikarya</taxon>
        <taxon>Basidiomycota</taxon>
        <taxon>Ustilaginomycotina</taxon>
        <taxon>Exobasidiomycetes</taxon>
        <taxon>Microstromatales</taxon>
        <taxon>Microstromatales incertae sedis</taxon>
        <taxon>Pseudomicrostroma</taxon>
    </lineage>
</organism>
<evidence type="ECO:0000256" key="1">
    <source>
        <dbReference type="SAM" id="MobiDB-lite"/>
    </source>
</evidence>
<dbReference type="EMBL" id="KZ819322">
    <property type="protein sequence ID" value="PWN22859.1"/>
    <property type="molecule type" value="Genomic_DNA"/>
</dbReference>
<dbReference type="Pfam" id="PF16335">
    <property type="entry name" value="GtaA_6_Hairpin"/>
    <property type="match status" value="1"/>
</dbReference>
<feature type="region of interest" description="Disordered" evidence="1">
    <location>
        <begin position="840"/>
        <end position="900"/>
    </location>
</feature>
<evidence type="ECO:0000313" key="5">
    <source>
        <dbReference type="Proteomes" id="UP000245942"/>
    </source>
</evidence>
<dbReference type="InterPro" id="IPR033433">
    <property type="entry name" value="GtaA_N"/>
</dbReference>
<keyword evidence="5" id="KW-1185">Reference proteome</keyword>
<feature type="domain" description="Glutaminase A central" evidence="2">
    <location>
        <begin position="473"/>
        <end position="832"/>
    </location>
</feature>
<dbReference type="Pfam" id="PF17168">
    <property type="entry name" value="DUF5127"/>
    <property type="match status" value="1"/>
</dbReference>
<dbReference type="InterPro" id="IPR032514">
    <property type="entry name" value="GtaA_central"/>
</dbReference>
<dbReference type="AlphaFoldDB" id="A0A316UCF1"/>
<dbReference type="OrthoDB" id="3918848at2759"/>
<dbReference type="RefSeq" id="XP_025350019.1">
    <property type="nucleotide sequence ID" value="XM_025490165.1"/>
</dbReference>